<dbReference type="EnsemblMetazoa" id="AALB001752-RA">
    <property type="protein sequence ID" value="AALB001752-PA"/>
    <property type="gene ID" value="AALB001752"/>
</dbReference>
<keyword evidence="2 6" id="KW-0349">Heme</keyword>
<dbReference type="VEuPathDB" id="VectorBase:AALB20_029924"/>
<keyword evidence="3 6" id="KW-0561">Oxygen transport</keyword>
<dbReference type="OrthoDB" id="436496at2759"/>
<dbReference type="Gene3D" id="1.10.490.10">
    <property type="entry name" value="Globins"/>
    <property type="match status" value="1"/>
</dbReference>
<dbReference type="VEuPathDB" id="VectorBase:AALB001752"/>
<sequence length="155" mass="17666">MADSTGLSAAEKISLFSAWGLIRKDLDVHGRNMLLLLFQKYPHYTDYFDFTDDTKADSLVDNKSLFAQSIHIVKALGSLIEYGLKDTRLFHETLKRIARWHEQRNVYGCDVLIIGEVMLTYLTQTLGRQTPAMLGDAFQKLFQTISYRFPAGPAE</sequence>
<keyword evidence="4" id="KW-0479">Metal-binding</keyword>
<dbReference type="Proteomes" id="UP000069272">
    <property type="component" value="Chromosome 2L"/>
</dbReference>
<reference evidence="8 9" key="1">
    <citation type="journal article" date="2017" name="G3 (Bethesda)">
        <title>The Physical Genome Mapping of Anopheles albimanus Corrected Scaffold Misassemblies and Identified Interarm Rearrangements in Genus Anopheles.</title>
        <authorList>
            <person name="Artemov G.N."/>
            <person name="Peery A.N."/>
            <person name="Jiang X."/>
            <person name="Tu Z."/>
            <person name="Stegniy V.N."/>
            <person name="Sharakhova M.V."/>
            <person name="Sharakhov I.V."/>
        </authorList>
    </citation>
    <scope>NUCLEOTIDE SEQUENCE [LARGE SCALE GENOMIC DNA]</scope>
    <source>
        <strain evidence="8 9">ALBI9_A</strain>
    </source>
</reference>
<evidence type="ECO:0000313" key="9">
    <source>
        <dbReference type="Proteomes" id="UP000069272"/>
    </source>
</evidence>
<evidence type="ECO:0000313" key="8">
    <source>
        <dbReference type="EnsemblMetazoa" id="AALB001752-PA"/>
    </source>
</evidence>
<dbReference type="STRING" id="7167.A0A182F5K9"/>
<name>A0A182F5K9_ANOAL</name>
<dbReference type="GO" id="GO:0005344">
    <property type="term" value="F:oxygen carrier activity"/>
    <property type="evidence" value="ECO:0007669"/>
    <property type="project" value="UniProtKB-KW"/>
</dbReference>
<dbReference type="InterPro" id="IPR000971">
    <property type="entry name" value="Globin"/>
</dbReference>
<dbReference type="PROSITE" id="PS01033">
    <property type="entry name" value="GLOBIN"/>
    <property type="match status" value="1"/>
</dbReference>
<organism evidence="8 9">
    <name type="scientific">Anopheles albimanus</name>
    <name type="common">New world malaria mosquito</name>
    <dbReference type="NCBI Taxonomy" id="7167"/>
    <lineage>
        <taxon>Eukaryota</taxon>
        <taxon>Metazoa</taxon>
        <taxon>Ecdysozoa</taxon>
        <taxon>Arthropoda</taxon>
        <taxon>Hexapoda</taxon>
        <taxon>Insecta</taxon>
        <taxon>Pterygota</taxon>
        <taxon>Neoptera</taxon>
        <taxon>Endopterygota</taxon>
        <taxon>Diptera</taxon>
        <taxon>Nematocera</taxon>
        <taxon>Culicoidea</taxon>
        <taxon>Culicidae</taxon>
        <taxon>Anophelinae</taxon>
        <taxon>Anopheles</taxon>
    </lineage>
</organism>
<protein>
    <recommendedName>
        <fullName evidence="7">Globin domain-containing protein</fullName>
    </recommendedName>
</protein>
<dbReference type="InterPro" id="IPR044399">
    <property type="entry name" value="Mb-like_M"/>
</dbReference>
<dbReference type="PANTHER" id="PTHR47217:SF1">
    <property type="entry name" value="GLOBIN-LIKE PROTEIN"/>
    <property type="match status" value="1"/>
</dbReference>
<proteinExistence type="inferred from homology"/>
<dbReference type="GO" id="GO:0046872">
    <property type="term" value="F:metal ion binding"/>
    <property type="evidence" value="ECO:0007669"/>
    <property type="project" value="UniProtKB-KW"/>
</dbReference>
<dbReference type="CDD" id="cd01040">
    <property type="entry name" value="Mb-like"/>
    <property type="match status" value="1"/>
</dbReference>
<reference evidence="8" key="2">
    <citation type="submission" date="2022-08" db="UniProtKB">
        <authorList>
            <consortium name="EnsemblMetazoa"/>
        </authorList>
    </citation>
    <scope>IDENTIFICATION</scope>
    <source>
        <strain evidence="8">STECLA/ALBI9_A</strain>
    </source>
</reference>
<dbReference type="GeneID" id="118468419"/>
<dbReference type="GO" id="GO:0020037">
    <property type="term" value="F:heme binding"/>
    <property type="evidence" value="ECO:0007669"/>
    <property type="project" value="InterPro"/>
</dbReference>
<evidence type="ECO:0000256" key="5">
    <source>
        <dbReference type="ARBA" id="ARBA00023004"/>
    </source>
</evidence>
<dbReference type="InterPro" id="IPR009050">
    <property type="entry name" value="Globin-like_sf"/>
</dbReference>
<dbReference type="RefSeq" id="XP_035795074.1">
    <property type="nucleotide sequence ID" value="XM_035939181.1"/>
</dbReference>
<keyword evidence="1 6" id="KW-0813">Transport</keyword>
<evidence type="ECO:0000256" key="3">
    <source>
        <dbReference type="ARBA" id="ARBA00022621"/>
    </source>
</evidence>
<evidence type="ECO:0000256" key="6">
    <source>
        <dbReference type="RuleBase" id="RU000356"/>
    </source>
</evidence>
<dbReference type="KEGG" id="aali:118468419"/>
<evidence type="ECO:0000256" key="1">
    <source>
        <dbReference type="ARBA" id="ARBA00022448"/>
    </source>
</evidence>
<dbReference type="SUPFAM" id="SSF46458">
    <property type="entry name" value="Globin-like"/>
    <property type="match status" value="1"/>
</dbReference>
<accession>A0A182F5K9</accession>
<evidence type="ECO:0000259" key="7">
    <source>
        <dbReference type="PROSITE" id="PS01033"/>
    </source>
</evidence>
<dbReference type="Pfam" id="PF00042">
    <property type="entry name" value="Globin"/>
    <property type="match status" value="1"/>
</dbReference>
<keyword evidence="5" id="KW-0408">Iron</keyword>
<evidence type="ECO:0000256" key="2">
    <source>
        <dbReference type="ARBA" id="ARBA00022617"/>
    </source>
</evidence>
<feature type="domain" description="Globin" evidence="7">
    <location>
        <begin position="6"/>
        <end position="150"/>
    </location>
</feature>
<dbReference type="InterPro" id="IPR012292">
    <property type="entry name" value="Globin/Proto"/>
</dbReference>
<comment type="similarity">
    <text evidence="6">Belongs to the globin family.</text>
</comment>
<keyword evidence="9" id="KW-1185">Reference proteome</keyword>
<dbReference type="AlphaFoldDB" id="A0A182F5K9"/>
<evidence type="ECO:0000256" key="4">
    <source>
        <dbReference type="ARBA" id="ARBA00022723"/>
    </source>
</evidence>
<dbReference type="PANTHER" id="PTHR47217">
    <property type="entry name" value="GLOBIN-LIKE PROTEIN"/>
    <property type="match status" value="1"/>
</dbReference>
<dbReference type="GO" id="GO:0019825">
    <property type="term" value="F:oxygen binding"/>
    <property type="evidence" value="ECO:0007669"/>
    <property type="project" value="InterPro"/>
</dbReference>